<feature type="compositionally biased region" description="Low complexity" evidence="2">
    <location>
        <begin position="348"/>
        <end position="359"/>
    </location>
</feature>
<evidence type="ECO:0000256" key="1">
    <source>
        <dbReference type="ARBA" id="ARBA00022729"/>
    </source>
</evidence>
<feature type="compositionally biased region" description="Acidic residues" evidence="2">
    <location>
        <begin position="299"/>
        <end position="308"/>
    </location>
</feature>
<dbReference type="SUPFAM" id="SSF50685">
    <property type="entry name" value="Barwin-like endoglucanases"/>
    <property type="match status" value="1"/>
</dbReference>
<gene>
    <name evidence="5" type="ORF">OEA41_007187</name>
</gene>
<organism evidence="5 6">
    <name type="scientific">Lepraria neglecta</name>
    <dbReference type="NCBI Taxonomy" id="209136"/>
    <lineage>
        <taxon>Eukaryota</taxon>
        <taxon>Fungi</taxon>
        <taxon>Dikarya</taxon>
        <taxon>Ascomycota</taxon>
        <taxon>Pezizomycotina</taxon>
        <taxon>Lecanoromycetes</taxon>
        <taxon>OSLEUM clade</taxon>
        <taxon>Lecanoromycetidae</taxon>
        <taxon>Lecanorales</taxon>
        <taxon>Lecanorineae</taxon>
        <taxon>Stereocaulaceae</taxon>
        <taxon>Lepraria</taxon>
    </lineage>
</organism>
<dbReference type="PANTHER" id="PTHR31836">
    <property type="match status" value="1"/>
</dbReference>
<dbReference type="PANTHER" id="PTHR31836:SF28">
    <property type="entry name" value="SRCR DOMAIN-CONTAINING PROTEIN-RELATED"/>
    <property type="match status" value="1"/>
</dbReference>
<keyword evidence="3" id="KW-0812">Transmembrane</keyword>
<comment type="caution">
    <text evidence="5">The sequence shown here is derived from an EMBL/GenBank/DDBJ whole genome shotgun (WGS) entry which is preliminary data.</text>
</comment>
<evidence type="ECO:0000256" key="2">
    <source>
        <dbReference type="SAM" id="MobiDB-lite"/>
    </source>
</evidence>
<reference evidence="5" key="1">
    <citation type="submission" date="2022-11" db="EMBL/GenBank/DDBJ databases">
        <title>Chromosomal genome sequence assembly and mating type (MAT) locus characterization of the leprose asexual lichenized fungus Lepraria neglecta (Nyl.) Erichsen.</title>
        <authorList>
            <person name="Allen J.L."/>
            <person name="Pfeffer B."/>
        </authorList>
    </citation>
    <scope>NUCLEOTIDE SEQUENCE</scope>
    <source>
        <strain evidence="5">Allen 5258</strain>
    </source>
</reference>
<dbReference type="Gene3D" id="2.40.40.10">
    <property type="entry name" value="RlpA-like domain"/>
    <property type="match status" value="1"/>
</dbReference>
<evidence type="ECO:0000256" key="3">
    <source>
        <dbReference type="SAM" id="Phobius"/>
    </source>
</evidence>
<feature type="region of interest" description="Disordered" evidence="2">
    <location>
        <begin position="287"/>
        <end position="313"/>
    </location>
</feature>
<feature type="compositionally biased region" description="Basic and acidic residues" evidence="2">
    <location>
        <begin position="360"/>
        <end position="376"/>
    </location>
</feature>
<accession>A0AAD9ZD51</accession>
<protein>
    <recommendedName>
        <fullName evidence="4">RlpA-like protein double-psi beta-barrel domain-containing protein</fullName>
    </recommendedName>
</protein>
<dbReference type="Pfam" id="PF03330">
    <property type="entry name" value="DPBB_1"/>
    <property type="match status" value="1"/>
</dbReference>
<dbReference type="CDD" id="cd22191">
    <property type="entry name" value="DPBB_RlpA_EXP_N-like"/>
    <property type="match status" value="1"/>
</dbReference>
<keyword evidence="6" id="KW-1185">Reference proteome</keyword>
<proteinExistence type="predicted"/>
<dbReference type="InterPro" id="IPR051477">
    <property type="entry name" value="Expansin_CellWall"/>
</dbReference>
<evidence type="ECO:0000313" key="6">
    <source>
        <dbReference type="Proteomes" id="UP001276659"/>
    </source>
</evidence>
<feature type="region of interest" description="Disordered" evidence="2">
    <location>
        <begin position="331"/>
        <end position="376"/>
    </location>
</feature>
<dbReference type="InterPro" id="IPR036908">
    <property type="entry name" value="RlpA-like_sf"/>
</dbReference>
<keyword evidence="3" id="KW-1133">Transmembrane helix</keyword>
<dbReference type="AlphaFoldDB" id="A0AAD9ZD51"/>
<dbReference type="EMBL" id="JASNWA010000004">
    <property type="protein sequence ID" value="KAK3175865.1"/>
    <property type="molecule type" value="Genomic_DNA"/>
</dbReference>
<feature type="transmembrane region" description="Helical" evidence="3">
    <location>
        <begin position="62"/>
        <end position="85"/>
    </location>
</feature>
<feature type="domain" description="RlpA-like protein double-psi beta-barrel" evidence="4">
    <location>
        <begin position="148"/>
        <end position="199"/>
    </location>
</feature>
<sequence>MEEPKQPEQVSESNLPEWETTAYHRGEKEAPGVHYSIKDRAMGAFDRYMPAHRKYCGLSRKIACIVLLVLVIAILALIIGLAVGLSKHSSNHQALPLGSQTYTGDLTYYGPGLGACGVTSSDDDHIVSISHFVFDAQSTGSNPNANPLCKHKIRAVRGGNSIDLTVVDRCVGCKPTDIDVSPGAFKQLADPNLGRVEVTWAWLPPKEEEAIGEKKRQEADKLQRERKPLMENTCWKDRNTQKHAGILNHSFQPFVINDDSESEWKGCADDDENTVYTLVPVEPDIHEDESELESVHDADENDDDETDWADFKEDAEVARDVKTEKGVKIEKDAILTKQKPLTTPPASPGSSSTSPSKSSSDPKPRVKVEVKTEPELSESTREWPTILIASALAYPTSLAKRRTGHTGWAASYAPSDTHCTGQYIGNDAKMRPSLTYNHDNGYPALMPFTPLTDNIGIFCGSTGNAFKSVDFFAGGQFVDIAYTAQCVAGAYPGGSF</sequence>
<evidence type="ECO:0000259" key="4">
    <source>
        <dbReference type="Pfam" id="PF03330"/>
    </source>
</evidence>
<name>A0AAD9ZD51_9LECA</name>
<keyword evidence="1" id="KW-0732">Signal</keyword>
<evidence type="ECO:0000313" key="5">
    <source>
        <dbReference type="EMBL" id="KAK3175865.1"/>
    </source>
</evidence>
<dbReference type="Proteomes" id="UP001276659">
    <property type="component" value="Unassembled WGS sequence"/>
</dbReference>
<dbReference type="InterPro" id="IPR009009">
    <property type="entry name" value="RlpA-like_DPBB"/>
</dbReference>
<keyword evidence="3" id="KW-0472">Membrane</keyword>